<protein>
    <recommendedName>
        <fullName evidence="3">Nudix hydrolase domain-containing protein</fullName>
    </recommendedName>
</protein>
<evidence type="ECO:0000313" key="1">
    <source>
        <dbReference type="EMBL" id="MCA6062509.1"/>
    </source>
</evidence>
<accession>A0ABS7ZLB5</accession>
<sequence>MKLPDFLQDTGLNRLRRSMGTDQYGEFELFDPEKQLTYAEREALEETGLDIHSASLRVLKDKTLAFKNTRIWLRDGDDYHLAYCQRVQALRHKTDDLNAGTGAMSAHKDHGACLECLAVLQYQGIDSRRLRRAEFSEQIREQFSLQEFQQHYPFYPIV</sequence>
<dbReference type="RefSeq" id="WP_225671589.1">
    <property type="nucleotide sequence ID" value="NZ_JAEDAH010000011.1"/>
</dbReference>
<organism evidence="1 2">
    <name type="scientific">Thalassolituus marinus</name>
    <dbReference type="NCBI Taxonomy" id="671053"/>
    <lineage>
        <taxon>Bacteria</taxon>
        <taxon>Pseudomonadati</taxon>
        <taxon>Pseudomonadota</taxon>
        <taxon>Gammaproteobacteria</taxon>
        <taxon>Oceanospirillales</taxon>
        <taxon>Oceanospirillaceae</taxon>
        <taxon>Thalassolituus</taxon>
    </lineage>
</organism>
<reference evidence="1 2" key="1">
    <citation type="submission" date="2020-12" db="EMBL/GenBank/DDBJ databases">
        <title>Novel Thalassolituus-related marine hydrocarbonoclastic bacteria mediated algae-derived hydrocarbons mineralization in twilight zone of the northern South China Sea.</title>
        <authorList>
            <person name="Dong C."/>
        </authorList>
    </citation>
    <scope>NUCLEOTIDE SEQUENCE [LARGE SCALE GENOMIC DNA]</scope>
    <source>
        <strain evidence="1 2">IMCC1826</strain>
    </source>
</reference>
<name>A0ABS7ZLB5_9GAMM</name>
<evidence type="ECO:0008006" key="3">
    <source>
        <dbReference type="Google" id="ProtNLM"/>
    </source>
</evidence>
<proteinExistence type="predicted"/>
<evidence type="ECO:0000313" key="2">
    <source>
        <dbReference type="Proteomes" id="UP000714380"/>
    </source>
</evidence>
<dbReference type="Proteomes" id="UP000714380">
    <property type="component" value="Unassembled WGS sequence"/>
</dbReference>
<comment type="caution">
    <text evidence="1">The sequence shown here is derived from an EMBL/GenBank/DDBJ whole genome shotgun (WGS) entry which is preliminary data.</text>
</comment>
<gene>
    <name evidence="1" type="ORF">I9W95_02700</name>
</gene>
<keyword evidence="2" id="KW-1185">Reference proteome</keyword>
<dbReference type="EMBL" id="JAEDAH010000011">
    <property type="protein sequence ID" value="MCA6062509.1"/>
    <property type="molecule type" value="Genomic_DNA"/>
</dbReference>